<dbReference type="SUPFAM" id="SSF101936">
    <property type="entry name" value="DNA-binding pseudobarrel domain"/>
    <property type="match status" value="1"/>
</dbReference>
<dbReference type="PROSITE" id="PS50863">
    <property type="entry name" value="B3"/>
    <property type="match status" value="1"/>
</dbReference>
<organism evidence="7 8">
    <name type="scientific">Canna indica</name>
    <name type="common">Indian-shot</name>
    <dbReference type="NCBI Taxonomy" id="4628"/>
    <lineage>
        <taxon>Eukaryota</taxon>
        <taxon>Viridiplantae</taxon>
        <taxon>Streptophyta</taxon>
        <taxon>Embryophyta</taxon>
        <taxon>Tracheophyta</taxon>
        <taxon>Spermatophyta</taxon>
        <taxon>Magnoliopsida</taxon>
        <taxon>Liliopsida</taxon>
        <taxon>Zingiberales</taxon>
        <taxon>Cannaceae</taxon>
        <taxon>Canna</taxon>
    </lineage>
</organism>
<dbReference type="Proteomes" id="UP001327560">
    <property type="component" value="Chromosome 2"/>
</dbReference>
<keyword evidence="4" id="KW-0804">Transcription</keyword>
<evidence type="ECO:0000259" key="6">
    <source>
        <dbReference type="PROSITE" id="PS50863"/>
    </source>
</evidence>
<name>A0AAQ3K087_9LILI</name>
<dbReference type="InterPro" id="IPR003340">
    <property type="entry name" value="B3_DNA-bd"/>
</dbReference>
<protein>
    <submittedName>
        <fullName evidence="7">B3 domain-containing protein</fullName>
    </submittedName>
</protein>
<dbReference type="Pfam" id="PF02362">
    <property type="entry name" value="B3"/>
    <property type="match status" value="1"/>
</dbReference>
<accession>A0AAQ3K087</accession>
<keyword evidence="3" id="KW-0238">DNA-binding</keyword>
<evidence type="ECO:0000313" key="7">
    <source>
        <dbReference type="EMBL" id="WOK99616.1"/>
    </source>
</evidence>
<evidence type="ECO:0000256" key="1">
    <source>
        <dbReference type="ARBA" id="ARBA00004123"/>
    </source>
</evidence>
<evidence type="ECO:0000313" key="8">
    <source>
        <dbReference type="Proteomes" id="UP001327560"/>
    </source>
</evidence>
<dbReference type="InterPro" id="IPR015300">
    <property type="entry name" value="DNA-bd_pseudobarrel_sf"/>
</dbReference>
<evidence type="ECO:0000256" key="2">
    <source>
        <dbReference type="ARBA" id="ARBA00023015"/>
    </source>
</evidence>
<dbReference type="PANTHER" id="PTHR31920">
    <property type="entry name" value="B3 DOMAIN-CONTAINING"/>
    <property type="match status" value="1"/>
</dbReference>
<dbReference type="CDD" id="cd10017">
    <property type="entry name" value="B3_DNA"/>
    <property type="match status" value="1"/>
</dbReference>
<gene>
    <name evidence="7" type="ORF">Cni_G08328</name>
</gene>
<proteinExistence type="predicted"/>
<dbReference type="EMBL" id="CP136891">
    <property type="protein sequence ID" value="WOK99616.1"/>
    <property type="molecule type" value="Genomic_DNA"/>
</dbReference>
<feature type="domain" description="TF-B3" evidence="6">
    <location>
        <begin position="1"/>
        <end position="87"/>
    </location>
</feature>
<dbReference type="GO" id="GO:0003677">
    <property type="term" value="F:DNA binding"/>
    <property type="evidence" value="ECO:0007669"/>
    <property type="project" value="UniProtKB-KW"/>
</dbReference>
<dbReference type="SMART" id="SM01019">
    <property type="entry name" value="B3"/>
    <property type="match status" value="1"/>
</dbReference>
<sequence>MAGDFSQRMNVPNNFFKNFKGQISEIVTLKGPCGNTWKVRSTKSETCLSFQNGWNDFVKAHHIQESDILIFRYDGDSCFDVLIFDEDGCEKTSSVVLRSINLHMQKKTDDSSKEAEHSSSTSLYINLSESQGERFCCKSPKTCKLASKVHCIALVQSLVVEILGQ</sequence>
<comment type="subcellular location">
    <subcellularLocation>
        <location evidence="1">Nucleus</location>
    </subcellularLocation>
</comment>
<evidence type="ECO:0000256" key="3">
    <source>
        <dbReference type="ARBA" id="ARBA00023125"/>
    </source>
</evidence>
<evidence type="ECO:0000256" key="4">
    <source>
        <dbReference type="ARBA" id="ARBA00023163"/>
    </source>
</evidence>
<dbReference type="Gene3D" id="2.40.330.10">
    <property type="entry name" value="DNA-binding pseudobarrel domain"/>
    <property type="match status" value="1"/>
</dbReference>
<keyword evidence="2" id="KW-0805">Transcription regulation</keyword>
<dbReference type="PANTHER" id="PTHR31920:SF135">
    <property type="entry name" value="B3 DOMAIN-CONTAINING PROTEIN OS03G0621600-RELATED"/>
    <property type="match status" value="1"/>
</dbReference>
<reference evidence="7 8" key="1">
    <citation type="submission" date="2023-10" db="EMBL/GenBank/DDBJ databases">
        <title>Chromosome-scale genome assembly provides insights into flower coloration mechanisms of Canna indica.</title>
        <authorList>
            <person name="Li C."/>
        </authorList>
    </citation>
    <scope>NUCLEOTIDE SEQUENCE [LARGE SCALE GENOMIC DNA]</scope>
    <source>
        <tissue evidence="7">Flower</tissue>
    </source>
</reference>
<keyword evidence="5" id="KW-0539">Nucleus</keyword>
<keyword evidence="8" id="KW-1185">Reference proteome</keyword>
<dbReference type="InterPro" id="IPR050655">
    <property type="entry name" value="Plant_B3_domain"/>
</dbReference>
<evidence type="ECO:0000256" key="5">
    <source>
        <dbReference type="ARBA" id="ARBA00023242"/>
    </source>
</evidence>
<dbReference type="GO" id="GO:0005634">
    <property type="term" value="C:nucleus"/>
    <property type="evidence" value="ECO:0007669"/>
    <property type="project" value="UniProtKB-SubCell"/>
</dbReference>
<dbReference type="AlphaFoldDB" id="A0AAQ3K087"/>